<sequence length="418" mass="45148">MDVAAYMAELGQQARAAAREVARSATAVRNQALLATARALDAAREELAQANAKDLEAGRANGLDAAMLDRLELTPARIDTMIEGLRQVATLPDPVGEISDMTYRPSGIQVGKMRVPLGVIGIIYESRPNVTVEAASLCLKSGNATILRGGSEAINSNQAIAQCLMRGLTEAGLPETAVQVVKTTDRAAVGELITMPQYVDVIVPRGGKGLIERISRDARVPVIKHLDGVCHVYIDSHADPEKALRVAVNSKTQRYGTCNTMETLLVDGEIADDILPLLAEQFAAKGVELRGCERTRAVLDTITEATEEDWHEEYLAPILAIRVVDGLDAAIDHINRYSSQHTDSIITENYTRARRFLMEVDSSSVMVNASTRFADGFEYGLGAEIGISTDKIHARGPVGLEGLTSQKYLIFGDGHIRT</sequence>
<protein>
    <recommendedName>
        <fullName evidence="7">Gamma-glutamyl phosphate reductase</fullName>
        <shortName evidence="7">GPR</shortName>
        <ecNumber evidence="7">1.2.1.41</ecNumber>
    </recommendedName>
    <alternativeName>
        <fullName evidence="7">Glutamate-5-semialdehyde dehydrogenase</fullName>
    </alternativeName>
    <alternativeName>
        <fullName evidence="7">Glutamyl-gamma-semialdehyde dehydrogenase</fullName>
        <shortName evidence="7">GSA dehydrogenase</shortName>
    </alternativeName>
</protein>
<dbReference type="Gene3D" id="3.40.605.10">
    <property type="entry name" value="Aldehyde Dehydrogenase, Chain A, domain 1"/>
    <property type="match status" value="1"/>
</dbReference>
<dbReference type="EC" id="1.2.1.41" evidence="7"/>
<evidence type="ECO:0000256" key="2">
    <source>
        <dbReference type="ARBA" id="ARBA00022605"/>
    </source>
</evidence>
<dbReference type="GO" id="GO:0050661">
    <property type="term" value="F:NADP binding"/>
    <property type="evidence" value="ECO:0007669"/>
    <property type="project" value="InterPro"/>
</dbReference>
<dbReference type="EMBL" id="PTIU01000006">
    <property type="protein sequence ID" value="PPK55299.1"/>
    <property type="molecule type" value="Genomic_DNA"/>
</dbReference>
<dbReference type="NCBIfam" id="NF001221">
    <property type="entry name" value="PRK00197.1"/>
    <property type="match status" value="1"/>
</dbReference>
<organism evidence="10 11">
    <name type="scientific">Marinobacter persicus</name>
    <dbReference type="NCBI Taxonomy" id="930118"/>
    <lineage>
        <taxon>Bacteria</taxon>
        <taxon>Pseudomonadati</taxon>
        <taxon>Pseudomonadota</taxon>
        <taxon>Gammaproteobacteria</taxon>
        <taxon>Pseudomonadales</taxon>
        <taxon>Marinobacteraceae</taxon>
        <taxon>Marinobacter</taxon>
    </lineage>
</organism>
<evidence type="ECO:0000313" key="10">
    <source>
        <dbReference type="EMBL" id="PPK55299.1"/>
    </source>
</evidence>
<dbReference type="CDD" id="cd07079">
    <property type="entry name" value="ALDH_F18-19_ProA-GPR"/>
    <property type="match status" value="1"/>
</dbReference>
<comment type="similarity">
    <text evidence="7">Belongs to the gamma-glutamyl phosphate reductase family.</text>
</comment>
<dbReference type="GO" id="GO:0055129">
    <property type="term" value="P:L-proline biosynthetic process"/>
    <property type="evidence" value="ECO:0007669"/>
    <property type="project" value="UniProtKB-UniRule"/>
</dbReference>
<evidence type="ECO:0000256" key="7">
    <source>
        <dbReference type="HAMAP-Rule" id="MF_00412"/>
    </source>
</evidence>
<dbReference type="Gene3D" id="3.40.309.10">
    <property type="entry name" value="Aldehyde Dehydrogenase, Chain A, domain 2"/>
    <property type="match status" value="1"/>
</dbReference>
<dbReference type="RefSeq" id="WP_104415581.1">
    <property type="nucleotide sequence ID" value="NZ_PTIT01000006.1"/>
</dbReference>
<dbReference type="EMBL" id="PTIT01000006">
    <property type="protein sequence ID" value="PPK52323.1"/>
    <property type="molecule type" value="Genomic_DNA"/>
</dbReference>
<evidence type="ECO:0000313" key="9">
    <source>
        <dbReference type="EMBL" id="PPK52323.1"/>
    </source>
</evidence>
<keyword evidence="5 7" id="KW-0560">Oxidoreductase</keyword>
<proteinExistence type="inferred from homology"/>
<dbReference type="FunFam" id="3.40.309.10:FF:000006">
    <property type="entry name" value="Gamma-glutamyl phosphate reductase"/>
    <property type="match status" value="1"/>
</dbReference>
<dbReference type="InterPro" id="IPR000965">
    <property type="entry name" value="GPR_dom"/>
</dbReference>
<comment type="catalytic activity">
    <reaction evidence="6 7">
        <text>L-glutamate 5-semialdehyde + phosphate + NADP(+) = L-glutamyl 5-phosphate + NADPH + H(+)</text>
        <dbReference type="Rhea" id="RHEA:19541"/>
        <dbReference type="ChEBI" id="CHEBI:15378"/>
        <dbReference type="ChEBI" id="CHEBI:43474"/>
        <dbReference type="ChEBI" id="CHEBI:57783"/>
        <dbReference type="ChEBI" id="CHEBI:58066"/>
        <dbReference type="ChEBI" id="CHEBI:58274"/>
        <dbReference type="ChEBI" id="CHEBI:58349"/>
        <dbReference type="EC" id="1.2.1.41"/>
    </reaction>
</comment>
<comment type="pathway">
    <text evidence="1 7">Amino-acid biosynthesis; L-proline biosynthesis; L-glutamate 5-semialdehyde from L-glutamate: step 2/2.</text>
</comment>
<dbReference type="InterPro" id="IPR015590">
    <property type="entry name" value="Aldehyde_DH_dom"/>
</dbReference>
<evidence type="ECO:0000256" key="5">
    <source>
        <dbReference type="ARBA" id="ARBA00023002"/>
    </source>
</evidence>
<evidence type="ECO:0000256" key="4">
    <source>
        <dbReference type="ARBA" id="ARBA00022857"/>
    </source>
</evidence>
<dbReference type="SUPFAM" id="SSF53720">
    <property type="entry name" value="ALDH-like"/>
    <property type="match status" value="1"/>
</dbReference>
<accession>A0A2S6G7X1</accession>
<dbReference type="NCBIfam" id="TIGR00407">
    <property type="entry name" value="proA"/>
    <property type="match status" value="1"/>
</dbReference>
<dbReference type="InterPro" id="IPR020593">
    <property type="entry name" value="G-glutamylP_reductase_CS"/>
</dbReference>
<dbReference type="AlphaFoldDB" id="A0A2S6G7X1"/>
<comment type="function">
    <text evidence="7">Catalyzes the NADPH-dependent reduction of L-glutamate 5-phosphate into L-glutamate 5-semialdehyde and phosphate. The product spontaneously undergoes cyclization to form 1-pyrroline-5-carboxylate.</text>
</comment>
<dbReference type="HAMAP" id="MF_00412">
    <property type="entry name" value="ProA"/>
    <property type="match status" value="1"/>
</dbReference>
<dbReference type="Proteomes" id="UP000239648">
    <property type="component" value="Unassembled WGS sequence"/>
</dbReference>
<evidence type="ECO:0000313" key="12">
    <source>
        <dbReference type="Proteomes" id="UP000239648"/>
    </source>
</evidence>
<dbReference type="UniPathway" id="UPA00098">
    <property type="reaction ID" value="UER00360"/>
</dbReference>
<dbReference type="InterPro" id="IPR016161">
    <property type="entry name" value="Ald_DH/histidinol_DH"/>
</dbReference>
<dbReference type="GO" id="GO:0005737">
    <property type="term" value="C:cytoplasm"/>
    <property type="evidence" value="ECO:0007669"/>
    <property type="project" value="UniProtKB-SubCell"/>
</dbReference>
<evidence type="ECO:0000259" key="8">
    <source>
        <dbReference type="Pfam" id="PF00171"/>
    </source>
</evidence>
<keyword evidence="4 7" id="KW-0521">NADP</keyword>
<comment type="subcellular location">
    <subcellularLocation>
        <location evidence="7">Cytoplasm</location>
    </subcellularLocation>
</comment>
<dbReference type="PANTHER" id="PTHR11063:SF8">
    <property type="entry name" value="DELTA-1-PYRROLINE-5-CARBOXYLATE SYNTHASE"/>
    <property type="match status" value="1"/>
</dbReference>
<evidence type="ECO:0000256" key="3">
    <source>
        <dbReference type="ARBA" id="ARBA00022650"/>
    </source>
</evidence>
<keyword evidence="3 7" id="KW-0641">Proline biosynthesis</keyword>
<reference evidence="9 12" key="1">
    <citation type="submission" date="2018-02" db="EMBL/GenBank/DDBJ databases">
        <title>Deep subsurface shale carbon reservoir microbial communities from Ohio and West Virginia, USA.</title>
        <authorList>
            <person name="Wrighton K."/>
        </authorList>
    </citation>
    <scope>NUCLEOTIDE SEQUENCE [LARGE SCALE GENOMIC DNA]</scope>
    <source>
        <strain evidence="9 12">UTICA-S1B6</strain>
    </source>
</reference>
<dbReference type="InterPro" id="IPR016162">
    <property type="entry name" value="Ald_DH_N"/>
</dbReference>
<dbReference type="PIRSF" id="PIRSF000151">
    <property type="entry name" value="GPR"/>
    <property type="match status" value="1"/>
</dbReference>
<reference evidence="10 11" key="2">
    <citation type="submission" date="2018-02" db="EMBL/GenBank/DDBJ databases">
        <title>Subsurface microbial communities from deep shales in Ohio and West Virginia, USA.</title>
        <authorList>
            <person name="Wrighton K."/>
        </authorList>
    </citation>
    <scope>NUCLEOTIDE SEQUENCE [LARGE SCALE GENOMIC DNA]</scope>
    <source>
        <strain evidence="10 11">UTICA-S1B9</strain>
    </source>
</reference>
<dbReference type="PROSITE" id="PS01223">
    <property type="entry name" value="PROA"/>
    <property type="match status" value="1"/>
</dbReference>
<keyword evidence="7" id="KW-0963">Cytoplasm</keyword>
<gene>
    <name evidence="7" type="primary">proA</name>
    <name evidence="10" type="ORF">B0H24_100660</name>
    <name evidence="9" type="ORF">BY455_10660</name>
</gene>
<keyword evidence="12" id="KW-1185">Reference proteome</keyword>
<evidence type="ECO:0000256" key="6">
    <source>
        <dbReference type="ARBA" id="ARBA00049024"/>
    </source>
</evidence>
<dbReference type="InterPro" id="IPR012134">
    <property type="entry name" value="Glu-5-SA_DH"/>
</dbReference>
<evidence type="ECO:0000313" key="11">
    <source>
        <dbReference type="Proteomes" id="UP000239446"/>
    </source>
</evidence>
<keyword evidence="2 7" id="KW-0028">Amino-acid biosynthesis</keyword>
<feature type="domain" description="Aldehyde dehydrogenase" evidence="8">
    <location>
        <begin position="308"/>
        <end position="374"/>
    </location>
</feature>
<feature type="domain" description="Aldehyde dehydrogenase" evidence="8">
    <location>
        <begin position="12"/>
        <end position="283"/>
    </location>
</feature>
<comment type="caution">
    <text evidence="10">The sequence shown here is derived from an EMBL/GenBank/DDBJ whole genome shotgun (WGS) entry which is preliminary data.</text>
</comment>
<dbReference type="Proteomes" id="UP000239446">
    <property type="component" value="Unassembled WGS sequence"/>
</dbReference>
<dbReference type="Pfam" id="PF00171">
    <property type="entry name" value="Aldedh"/>
    <property type="match status" value="2"/>
</dbReference>
<name>A0A2S6G7X1_9GAMM</name>
<dbReference type="STRING" id="930118.SAMN05216429_106172"/>
<dbReference type="OrthoDB" id="9809970at2"/>
<dbReference type="PANTHER" id="PTHR11063">
    <property type="entry name" value="GLUTAMATE SEMIALDEHYDE DEHYDROGENASE"/>
    <property type="match status" value="1"/>
</dbReference>
<dbReference type="InterPro" id="IPR016163">
    <property type="entry name" value="Ald_DH_C"/>
</dbReference>
<evidence type="ECO:0000256" key="1">
    <source>
        <dbReference type="ARBA" id="ARBA00004985"/>
    </source>
</evidence>
<dbReference type="GO" id="GO:0004350">
    <property type="term" value="F:glutamate-5-semialdehyde dehydrogenase activity"/>
    <property type="evidence" value="ECO:0007669"/>
    <property type="project" value="UniProtKB-UniRule"/>
</dbReference>